<keyword evidence="1" id="KW-0472">Membrane</keyword>
<accession>A0A517M9X4</accession>
<dbReference type="AlphaFoldDB" id="A0A517M9X4"/>
<keyword evidence="1" id="KW-1133">Transmembrane helix</keyword>
<dbReference type="Proteomes" id="UP000320672">
    <property type="component" value="Chromosome"/>
</dbReference>
<evidence type="ECO:0000313" key="3">
    <source>
        <dbReference type="Proteomes" id="UP000320672"/>
    </source>
</evidence>
<reference evidence="2 3" key="1">
    <citation type="submission" date="2019-02" db="EMBL/GenBank/DDBJ databases">
        <title>Deep-cultivation of Planctomycetes and their phenomic and genomic characterization uncovers novel biology.</title>
        <authorList>
            <person name="Wiegand S."/>
            <person name="Jogler M."/>
            <person name="Boedeker C."/>
            <person name="Pinto D."/>
            <person name="Vollmers J."/>
            <person name="Rivas-Marin E."/>
            <person name="Kohn T."/>
            <person name="Peeters S.H."/>
            <person name="Heuer A."/>
            <person name="Rast P."/>
            <person name="Oberbeckmann S."/>
            <person name="Bunk B."/>
            <person name="Jeske O."/>
            <person name="Meyerdierks A."/>
            <person name="Storesund J.E."/>
            <person name="Kallscheuer N."/>
            <person name="Luecker S."/>
            <person name="Lage O.M."/>
            <person name="Pohl T."/>
            <person name="Merkel B.J."/>
            <person name="Hornburger P."/>
            <person name="Mueller R.-W."/>
            <person name="Bruemmer F."/>
            <person name="Labrenz M."/>
            <person name="Spormann A.M."/>
            <person name="Op den Camp H."/>
            <person name="Overmann J."/>
            <person name="Amann R."/>
            <person name="Jetten M.S.M."/>
            <person name="Mascher T."/>
            <person name="Medema M.H."/>
            <person name="Devos D.P."/>
            <person name="Kaster A.-K."/>
            <person name="Ovreas L."/>
            <person name="Rohde M."/>
            <person name="Galperin M.Y."/>
            <person name="Jogler C."/>
        </authorList>
    </citation>
    <scope>NUCLEOTIDE SEQUENCE [LARGE SCALE GENOMIC DNA]</scope>
    <source>
        <strain evidence="2 3">FF011L</strain>
    </source>
</reference>
<dbReference type="KEGG" id="rml:FF011L_03170"/>
<protein>
    <recommendedName>
        <fullName evidence="4">Zinc-ribbon domain-containing protein</fullName>
    </recommendedName>
</protein>
<dbReference type="EMBL" id="CP036262">
    <property type="protein sequence ID" value="QDS91587.1"/>
    <property type="molecule type" value="Genomic_DNA"/>
</dbReference>
<organism evidence="2 3">
    <name type="scientific">Roseimaritima multifibrata</name>
    <dbReference type="NCBI Taxonomy" id="1930274"/>
    <lineage>
        <taxon>Bacteria</taxon>
        <taxon>Pseudomonadati</taxon>
        <taxon>Planctomycetota</taxon>
        <taxon>Planctomycetia</taxon>
        <taxon>Pirellulales</taxon>
        <taxon>Pirellulaceae</taxon>
        <taxon>Roseimaritima</taxon>
    </lineage>
</organism>
<feature type="transmembrane region" description="Helical" evidence="1">
    <location>
        <begin position="51"/>
        <end position="69"/>
    </location>
</feature>
<proteinExistence type="predicted"/>
<keyword evidence="3" id="KW-1185">Reference proteome</keyword>
<dbReference type="RefSeq" id="WP_145349632.1">
    <property type="nucleotide sequence ID" value="NZ_CP036262.1"/>
</dbReference>
<sequence length="149" mass="16104">MSDQISNERKTAYYIGIAISIAGVLLFLSVFVTGAMNFGNFDNFEGQTRSFVFRAIGGMVLFVAGKIIAHIGARGLAGSGVVLDPKKAREDLKPYSKMTGGMVADALDESGIPEMLDRGSEPKVVIRCRSCQKLNEDDSKFCQECGEPI</sequence>
<dbReference type="OrthoDB" id="3259185at2"/>
<feature type="transmembrane region" description="Helical" evidence="1">
    <location>
        <begin position="12"/>
        <end position="31"/>
    </location>
</feature>
<keyword evidence="1" id="KW-0812">Transmembrane</keyword>
<evidence type="ECO:0008006" key="4">
    <source>
        <dbReference type="Google" id="ProtNLM"/>
    </source>
</evidence>
<name>A0A517M9X4_9BACT</name>
<evidence type="ECO:0000256" key="1">
    <source>
        <dbReference type="SAM" id="Phobius"/>
    </source>
</evidence>
<evidence type="ECO:0000313" key="2">
    <source>
        <dbReference type="EMBL" id="QDS91587.1"/>
    </source>
</evidence>
<gene>
    <name evidence="2" type="ORF">FF011L_03170</name>
</gene>